<feature type="region of interest" description="Disordered" evidence="1">
    <location>
        <begin position="30"/>
        <end position="67"/>
    </location>
</feature>
<comment type="caution">
    <text evidence="2">The sequence shown here is derived from an EMBL/GenBank/DDBJ whole genome shotgun (WGS) entry which is preliminary data.</text>
</comment>
<sequence length="152" mass="15702">MERRGGSLDNVAGGGGVRCRQLPGDACLTGTPGEVRGAGGVGGRGLSQRGGGGNSLVPREREATGSEAPRSVLLLLSGRQCVAAAGRWGVGASRAWARAWGTSNKRHMKACNYRRPDFQDLSVRNNSGSASERPGGASGPSRSPDHACGRRY</sequence>
<accession>A0A5B7HNK9</accession>
<feature type="region of interest" description="Disordered" evidence="1">
    <location>
        <begin position="113"/>
        <end position="152"/>
    </location>
</feature>
<feature type="compositionally biased region" description="Basic and acidic residues" evidence="1">
    <location>
        <begin position="143"/>
        <end position="152"/>
    </location>
</feature>
<evidence type="ECO:0000313" key="2">
    <source>
        <dbReference type="EMBL" id="MPC72922.1"/>
    </source>
</evidence>
<keyword evidence="3" id="KW-1185">Reference proteome</keyword>
<gene>
    <name evidence="2" type="ORF">E2C01_067237</name>
</gene>
<proteinExistence type="predicted"/>
<evidence type="ECO:0000313" key="3">
    <source>
        <dbReference type="Proteomes" id="UP000324222"/>
    </source>
</evidence>
<organism evidence="2 3">
    <name type="scientific">Portunus trituberculatus</name>
    <name type="common">Swimming crab</name>
    <name type="synonym">Neptunus trituberculatus</name>
    <dbReference type="NCBI Taxonomy" id="210409"/>
    <lineage>
        <taxon>Eukaryota</taxon>
        <taxon>Metazoa</taxon>
        <taxon>Ecdysozoa</taxon>
        <taxon>Arthropoda</taxon>
        <taxon>Crustacea</taxon>
        <taxon>Multicrustacea</taxon>
        <taxon>Malacostraca</taxon>
        <taxon>Eumalacostraca</taxon>
        <taxon>Eucarida</taxon>
        <taxon>Decapoda</taxon>
        <taxon>Pleocyemata</taxon>
        <taxon>Brachyura</taxon>
        <taxon>Eubrachyura</taxon>
        <taxon>Portunoidea</taxon>
        <taxon>Portunidae</taxon>
        <taxon>Portuninae</taxon>
        <taxon>Portunus</taxon>
    </lineage>
</organism>
<protein>
    <submittedName>
        <fullName evidence="2">Uncharacterized protein</fullName>
    </submittedName>
</protein>
<reference evidence="2 3" key="1">
    <citation type="submission" date="2019-05" db="EMBL/GenBank/DDBJ databases">
        <title>Another draft genome of Portunus trituberculatus and its Hox gene families provides insights of decapod evolution.</title>
        <authorList>
            <person name="Jeong J.-H."/>
            <person name="Song I."/>
            <person name="Kim S."/>
            <person name="Choi T."/>
            <person name="Kim D."/>
            <person name="Ryu S."/>
            <person name="Kim W."/>
        </authorList>
    </citation>
    <scope>NUCLEOTIDE SEQUENCE [LARGE SCALE GENOMIC DNA]</scope>
    <source>
        <tissue evidence="2">Muscle</tissue>
    </source>
</reference>
<dbReference type="Proteomes" id="UP000324222">
    <property type="component" value="Unassembled WGS sequence"/>
</dbReference>
<name>A0A5B7HNK9_PORTR</name>
<evidence type="ECO:0000256" key="1">
    <source>
        <dbReference type="SAM" id="MobiDB-lite"/>
    </source>
</evidence>
<dbReference type="AlphaFoldDB" id="A0A5B7HNK9"/>
<dbReference type="EMBL" id="VSRR010035684">
    <property type="protein sequence ID" value="MPC72922.1"/>
    <property type="molecule type" value="Genomic_DNA"/>
</dbReference>
<feature type="compositionally biased region" description="Gly residues" evidence="1">
    <location>
        <begin position="36"/>
        <end position="54"/>
    </location>
</feature>